<keyword evidence="13 19" id="KW-0472">Membrane</keyword>
<dbReference type="eggNOG" id="COG1622">
    <property type="taxonomic scope" value="Bacteria"/>
</dbReference>
<dbReference type="SUPFAM" id="SSF81464">
    <property type="entry name" value="Cytochrome c oxidase subunit II-like, transmembrane region"/>
    <property type="match status" value="1"/>
</dbReference>
<dbReference type="PROSITE" id="PS00078">
    <property type="entry name" value="COX2"/>
    <property type="match status" value="1"/>
</dbReference>
<evidence type="ECO:0000256" key="19">
    <source>
        <dbReference type="SAM" id="Phobius"/>
    </source>
</evidence>
<dbReference type="Gene3D" id="1.10.287.90">
    <property type="match status" value="1"/>
</dbReference>
<name>F5RCT3_METUF</name>
<dbReference type="InterPro" id="IPR008972">
    <property type="entry name" value="Cupredoxin"/>
</dbReference>
<dbReference type="GO" id="GO:0004129">
    <property type="term" value="F:cytochrome-c oxidase activity"/>
    <property type="evidence" value="ECO:0007669"/>
    <property type="project" value="UniProtKB-EC"/>
</dbReference>
<dbReference type="InterPro" id="IPR036909">
    <property type="entry name" value="Cyt_c-like_dom_sf"/>
</dbReference>
<dbReference type="Gene3D" id="1.10.760.10">
    <property type="entry name" value="Cytochrome c-like domain"/>
    <property type="match status" value="1"/>
</dbReference>
<dbReference type="PRINTS" id="PR01166">
    <property type="entry name" value="CYCOXIDASEII"/>
</dbReference>
<evidence type="ECO:0000256" key="11">
    <source>
        <dbReference type="ARBA" id="ARBA00023004"/>
    </source>
</evidence>
<comment type="function">
    <text evidence="14 18">Subunits I and II form the functional core of the enzyme complex. Electrons originating in cytochrome c are transferred via heme a and Cu(A) to the binuclear center formed by heme a3 and Cu(B).</text>
</comment>
<dbReference type="InterPro" id="IPR002429">
    <property type="entry name" value="CcO_II-like_C"/>
</dbReference>
<keyword evidence="7 16" id="KW-0479">Metal-binding</keyword>
<reference evidence="23 24" key="1">
    <citation type="journal article" date="2011" name="J. Bacteriol.">
        <title>Genome sequence of Methyloversatilis universalis FAM5T, a methylotrophic representative of the order Rhodocyclales.</title>
        <authorList>
            <person name="Kittichotirat W."/>
            <person name="Good N.M."/>
            <person name="Hall R."/>
            <person name="Bringel F."/>
            <person name="Lajus A."/>
            <person name="Medigue C."/>
            <person name="Smalley N.E."/>
            <person name="Beck D."/>
            <person name="Bumgarner R."/>
            <person name="Vuilleumier S."/>
            <person name="Kalyuzhnaya M.G."/>
        </authorList>
    </citation>
    <scope>NUCLEOTIDE SEQUENCE [LARGE SCALE GENOMIC DNA]</scope>
    <source>
        <strain evidence="24">ATCC BAA-1314 / JCM 13912 / FAM5</strain>
    </source>
</reference>
<dbReference type="PROSITE" id="PS50857">
    <property type="entry name" value="COX2_CUA"/>
    <property type="match status" value="1"/>
</dbReference>
<proteinExistence type="inferred from homology"/>
<evidence type="ECO:0000313" key="23">
    <source>
        <dbReference type="EMBL" id="EGK71584.1"/>
    </source>
</evidence>
<comment type="caution">
    <text evidence="23">The sequence shown here is derived from an EMBL/GenBank/DDBJ whole genome shotgun (WGS) entry which is preliminary data.</text>
</comment>
<dbReference type="PANTHER" id="PTHR22888:SF9">
    <property type="entry name" value="CYTOCHROME C OXIDASE SUBUNIT 2"/>
    <property type="match status" value="1"/>
</dbReference>
<dbReference type="Gene3D" id="2.60.40.420">
    <property type="entry name" value="Cupredoxins - blue copper proteins"/>
    <property type="match status" value="1"/>
</dbReference>
<evidence type="ECO:0000256" key="15">
    <source>
        <dbReference type="ARBA" id="ARBA00047816"/>
    </source>
</evidence>
<keyword evidence="12 18" id="KW-0186">Copper</keyword>
<evidence type="ECO:0000256" key="17">
    <source>
        <dbReference type="RuleBase" id="RU000456"/>
    </source>
</evidence>
<feature type="transmembrane region" description="Helical" evidence="19">
    <location>
        <begin position="64"/>
        <end position="82"/>
    </location>
</feature>
<evidence type="ECO:0000256" key="12">
    <source>
        <dbReference type="ARBA" id="ARBA00023008"/>
    </source>
</evidence>
<dbReference type="Proteomes" id="UP000005019">
    <property type="component" value="Unassembled WGS sequence"/>
</dbReference>
<keyword evidence="11 16" id="KW-0408">Iron</keyword>
<dbReference type="RefSeq" id="WP_008061403.1">
    <property type="nucleotide sequence ID" value="NZ_AFHG01000049.1"/>
</dbReference>
<keyword evidence="6 17" id="KW-0812">Transmembrane</keyword>
<comment type="catalytic activity">
    <reaction evidence="15 18">
        <text>4 Fe(II)-[cytochrome c] + O2 + 8 H(+)(in) = 4 Fe(III)-[cytochrome c] + 2 H2O + 4 H(+)(out)</text>
        <dbReference type="Rhea" id="RHEA:11436"/>
        <dbReference type="Rhea" id="RHEA-COMP:10350"/>
        <dbReference type="Rhea" id="RHEA-COMP:14399"/>
        <dbReference type="ChEBI" id="CHEBI:15377"/>
        <dbReference type="ChEBI" id="CHEBI:15378"/>
        <dbReference type="ChEBI" id="CHEBI:15379"/>
        <dbReference type="ChEBI" id="CHEBI:29033"/>
        <dbReference type="ChEBI" id="CHEBI:29034"/>
        <dbReference type="EC" id="7.1.1.9"/>
    </reaction>
</comment>
<dbReference type="Pfam" id="PF02790">
    <property type="entry name" value="COX2_TM"/>
    <property type="match status" value="1"/>
</dbReference>
<evidence type="ECO:0000259" key="20">
    <source>
        <dbReference type="PROSITE" id="PS50857"/>
    </source>
</evidence>
<evidence type="ECO:0000256" key="1">
    <source>
        <dbReference type="ARBA" id="ARBA00004141"/>
    </source>
</evidence>
<protein>
    <recommendedName>
        <fullName evidence="18">Cytochrome c oxidase subunit 2</fullName>
        <ecNumber evidence="18">7.1.1.9</ecNumber>
    </recommendedName>
</protein>
<dbReference type="GO" id="GO:0020037">
    <property type="term" value="F:heme binding"/>
    <property type="evidence" value="ECO:0007669"/>
    <property type="project" value="InterPro"/>
</dbReference>
<dbReference type="EMBL" id="AFHG01000049">
    <property type="protein sequence ID" value="EGK71584.1"/>
    <property type="molecule type" value="Genomic_DNA"/>
</dbReference>
<evidence type="ECO:0000259" key="21">
    <source>
        <dbReference type="PROSITE" id="PS50999"/>
    </source>
</evidence>
<evidence type="ECO:0000256" key="10">
    <source>
        <dbReference type="ARBA" id="ARBA00022989"/>
    </source>
</evidence>
<keyword evidence="9 17" id="KW-0249">Electron transport</keyword>
<comment type="cofactor">
    <cofactor evidence="18">
        <name>Cu cation</name>
        <dbReference type="ChEBI" id="CHEBI:23378"/>
    </cofactor>
    <text evidence="18">Binds a copper A center.</text>
</comment>
<dbReference type="SUPFAM" id="SSF49503">
    <property type="entry name" value="Cupredoxins"/>
    <property type="match status" value="1"/>
</dbReference>
<evidence type="ECO:0000256" key="3">
    <source>
        <dbReference type="ARBA" id="ARBA00022448"/>
    </source>
</evidence>
<evidence type="ECO:0000256" key="2">
    <source>
        <dbReference type="ARBA" id="ARBA00007866"/>
    </source>
</evidence>
<dbReference type="InterPro" id="IPR009056">
    <property type="entry name" value="Cyt_c-like_dom"/>
</dbReference>
<dbReference type="AlphaFoldDB" id="F5RCT3"/>
<evidence type="ECO:0000313" key="24">
    <source>
        <dbReference type="Proteomes" id="UP000005019"/>
    </source>
</evidence>
<dbReference type="InterPro" id="IPR036257">
    <property type="entry name" value="Cyt_c_oxidase_su2_TM_sf"/>
</dbReference>
<feature type="domain" description="Cytochrome oxidase subunit II transmembrane region profile" evidence="21">
    <location>
        <begin position="1"/>
        <end position="92"/>
    </location>
</feature>
<dbReference type="GO" id="GO:0016491">
    <property type="term" value="F:oxidoreductase activity"/>
    <property type="evidence" value="ECO:0007669"/>
    <property type="project" value="InterPro"/>
</dbReference>
<dbReference type="InterPro" id="IPR001505">
    <property type="entry name" value="Copper_CuA"/>
</dbReference>
<dbReference type="EC" id="7.1.1.9" evidence="18"/>
<dbReference type="OrthoDB" id="9781261at2"/>
<dbReference type="GO" id="GO:0042773">
    <property type="term" value="P:ATP synthesis coupled electron transport"/>
    <property type="evidence" value="ECO:0007669"/>
    <property type="project" value="TreeGrafter"/>
</dbReference>
<keyword evidence="24" id="KW-1185">Reference proteome</keyword>
<evidence type="ECO:0000259" key="22">
    <source>
        <dbReference type="PROSITE" id="PS51007"/>
    </source>
</evidence>
<evidence type="ECO:0000256" key="9">
    <source>
        <dbReference type="ARBA" id="ARBA00022982"/>
    </source>
</evidence>
<dbReference type="InterPro" id="IPR011759">
    <property type="entry name" value="Cyt_c_oxidase_su2_TM_dom"/>
</dbReference>
<dbReference type="GO" id="GO:0005507">
    <property type="term" value="F:copper ion binding"/>
    <property type="evidence" value="ECO:0007669"/>
    <property type="project" value="InterPro"/>
</dbReference>
<organism evidence="23 24">
    <name type="scientific">Methyloversatilis universalis (strain ATCC BAA-1314 / DSM 25237 / JCM 13912 / CCUG 52030 / FAM5)</name>
    <dbReference type="NCBI Taxonomy" id="1000565"/>
    <lineage>
        <taxon>Bacteria</taxon>
        <taxon>Pseudomonadati</taxon>
        <taxon>Pseudomonadota</taxon>
        <taxon>Betaproteobacteria</taxon>
        <taxon>Nitrosomonadales</taxon>
        <taxon>Sterolibacteriaceae</taxon>
        <taxon>Methyloversatilis</taxon>
    </lineage>
</organism>
<evidence type="ECO:0000256" key="5">
    <source>
        <dbReference type="ARBA" id="ARBA00022660"/>
    </source>
</evidence>
<dbReference type="InterPro" id="IPR014222">
    <property type="entry name" value="Cyt_c_oxidase_su2"/>
</dbReference>
<dbReference type="PANTHER" id="PTHR22888">
    <property type="entry name" value="CYTOCHROME C OXIDASE, SUBUNIT II"/>
    <property type="match status" value="1"/>
</dbReference>
<evidence type="ECO:0000256" key="14">
    <source>
        <dbReference type="ARBA" id="ARBA00024688"/>
    </source>
</evidence>
<dbReference type="Pfam" id="PF13442">
    <property type="entry name" value="Cytochrome_CBB3"/>
    <property type="match status" value="1"/>
</dbReference>
<dbReference type="SUPFAM" id="SSF46626">
    <property type="entry name" value="Cytochrome c"/>
    <property type="match status" value="1"/>
</dbReference>
<dbReference type="STRING" id="1000565.METUNv1_02088"/>
<dbReference type="PROSITE" id="PS51007">
    <property type="entry name" value="CYTC"/>
    <property type="match status" value="1"/>
</dbReference>
<keyword evidence="4 16" id="KW-0349">Heme</keyword>
<evidence type="ECO:0000256" key="7">
    <source>
        <dbReference type="ARBA" id="ARBA00022723"/>
    </source>
</evidence>
<dbReference type="NCBIfam" id="TIGR02866">
    <property type="entry name" value="CoxB"/>
    <property type="match status" value="1"/>
</dbReference>
<keyword evidence="8" id="KW-1278">Translocase</keyword>
<evidence type="ECO:0000256" key="13">
    <source>
        <dbReference type="ARBA" id="ARBA00023136"/>
    </source>
</evidence>
<dbReference type="Pfam" id="PF00116">
    <property type="entry name" value="COX2"/>
    <property type="match status" value="1"/>
</dbReference>
<evidence type="ECO:0000256" key="6">
    <source>
        <dbReference type="ARBA" id="ARBA00022692"/>
    </source>
</evidence>
<feature type="domain" description="Cytochrome c" evidence="22">
    <location>
        <begin position="253"/>
        <end position="332"/>
    </location>
</feature>
<dbReference type="GO" id="GO:0005886">
    <property type="term" value="C:plasma membrane"/>
    <property type="evidence" value="ECO:0007669"/>
    <property type="project" value="UniProtKB-SubCell"/>
</dbReference>
<evidence type="ECO:0000256" key="8">
    <source>
        <dbReference type="ARBA" id="ARBA00022967"/>
    </source>
</evidence>
<comment type="subcellular location">
    <subcellularLocation>
        <location evidence="17">Cell membrane</location>
        <topology evidence="17">Multi-pass membrane protein</topology>
    </subcellularLocation>
    <subcellularLocation>
        <location evidence="1">Membrane</location>
        <topology evidence="1">Multi-pass membrane protein</topology>
    </subcellularLocation>
</comment>
<gene>
    <name evidence="23" type="ORF">METUNv1_02088</name>
</gene>
<comment type="similarity">
    <text evidence="2 17">Belongs to the cytochrome c oxidase subunit 2 family.</text>
</comment>
<sequence length="350" mass="38621">MRLNLQEPITELGHKVYDLHLLMTIVCGVIFVAVFGVMFWSVFVHRKSAGHKAATFHESTTVEILWTIVPVFILLGMAWPATKTILAMRDTSNPDITIKATGYQWKWGYDYLKGAGEGISFTSNLSTPQPQIRNEAAKGTDYLLEVDNELVVPVGKKVRILTTANDVIHAWWVPALAVKQDAIPGFIRDTWFRAEKTGTFRGQCAELCGKDHGYMPIVVKVVTEEEYAAWTEKKKAEQAAAADDPNKMYTVEELAPRGEKIFAANCAACHQANGQGLPPAFPALDGSKVVLGPQDGQIDVLLHGRQGTAMASFKHMSDTDIAAVITYTRNSWSNKTGEVVQPSDIKMARE</sequence>
<evidence type="ECO:0000256" key="4">
    <source>
        <dbReference type="ARBA" id="ARBA00022617"/>
    </source>
</evidence>
<feature type="domain" description="Cytochrome oxidase subunit II copper A binding" evidence="20">
    <location>
        <begin position="93"/>
        <end position="233"/>
    </location>
</feature>
<evidence type="ECO:0000256" key="16">
    <source>
        <dbReference type="PROSITE-ProRule" id="PRU00433"/>
    </source>
</evidence>
<evidence type="ECO:0000256" key="18">
    <source>
        <dbReference type="RuleBase" id="RU004024"/>
    </source>
</evidence>
<feature type="transmembrane region" description="Helical" evidence="19">
    <location>
        <begin position="21"/>
        <end position="44"/>
    </location>
</feature>
<dbReference type="PROSITE" id="PS50999">
    <property type="entry name" value="COX2_TM"/>
    <property type="match status" value="1"/>
</dbReference>
<keyword evidence="3 17" id="KW-0813">Transport</keyword>
<accession>F5RCT3</accession>
<keyword evidence="10 19" id="KW-1133">Transmembrane helix</keyword>
<dbReference type="InterPro" id="IPR045187">
    <property type="entry name" value="CcO_II"/>
</dbReference>
<keyword evidence="5 17" id="KW-0679">Respiratory chain</keyword>